<gene>
    <name evidence="2" type="ORF">Y5W_01662</name>
</gene>
<evidence type="ECO:0000313" key="3">
    <source>
        <dbReference type="Proteomes" id="UP000662703"/>
    </source>
</evidence>
<name>A0ABS0AQG3_9GAMM</name>
<protein>
    <submittedName>
        <fullName evidence="2">Protocatechuate 4,5-dioxygenase subunit beta</fullName>
    </submittedName>
</protein>
<sequence length="328" mass="36950">MAKVILGVGSSHSPTLLMEPPAWLARAGQDDVHIHALHDFEGARVSYEELLAKASPAILKEIEMDVLWKRHEANQKAVAEIRTILGEAKPDVILVIGDDHKEVFQDDNMPALSVYWGETLPYKPQGMMKWKYDQDLRATDWYPQEEREYPVASKLARSLIESLMQRDFDVAHSRHYQPEQGMSHSFGYVYYKMIEGDPIPIVPVSINTYYPPNQITPARAYNLGGAIREIIESWPANLRVAVIATGGLSHFVVDEDFDRRFLDIMATGTLEDHASLPREKLQSGNSEFRCWSALAGAVQGMKMDLIDYVPCYRSPAGTGCAMAFAVWH</sequence>
<dbReference type="EMBL" id="ARXX01000021">
    <property type="protein sequence ID" value="MBF5056368.1"/>
    <property type="molecule type" value="Genomic_DNA"/>
</dbReference>
<dbReference type="SUPFAM" id="SSF53213">
    <property type="entry name" value="LigB-like"/>
    <property type="match status" value="1"/>
</dbReference>
<evidence type="ECO:0000313" key="2">
    <source>
        <dbReference type="EMBL" id="MBF5056368.1"/>
    </source>
</evidence>
<dbReference type="RefSeq" id="WP_194864878.1">
    <property type="nucleotide sequence ID" value="NZ_ARXX01000021.1"/>
</dbReference>
<dbReference type="Pfam" id="PF02900">
    <property type="entry name" value="LigB"/>
    <property type="match status" value="1"/>
</dbReference>
<keyword evidence="3" id="KW-1185">Reference proteome</keyword>
<evidence type="ECO:0000259" key="1">
    <source>
        <dbReference type="Pfam" id="PF02900"/>
    </source>
</evidence>
<accession>A0ABS0AQG3</accession>
<organism evidence="2 3">
    <name type="scientific">Alloalcanivorax profundimaris</name>
    <dbReference type="NCBI Taxonomy" id="2735259"/>
    <lineage>
        <taxon>Bacteria</taxon>
        <taxon>Pseudomonadati</taxon>
        <taxon>Pseudomonadota</taxon>
        <taxon>Gammaproteobacteria</taxon>
        <taxon>Oceanospirillales</taxon>
        <taxon>Alcanivoracaceae</taxon>
        <taxon>Alloalcanivorax</taxon>
    </lineage>
</organism>
<dbReference type="InterPro" id="IPR004183">
    <property type="entry name" value="Xdiol_dOase_suB"/>
</dbReference>
<reference evidence="2 3" key="1">
    <citation type="submission" date="2012-09" db="EMBL/GenBank/DDBJ databases">
        <title>Genome Sequence of alkane-degrading Bacterium Alcanivorax sp. 521-1.</title>
        <authorList>
            <person name="Lai Q."/>
            <person name="Shao Z."/>
        </authorList>
    </citation>
    <scope>NUCLEOTIDE SEQUENCE [LARGE SCALE GENOMIC DNA]</scope>
    <source>
        <strain evidence="2 3">521-1</strain>
    </source>
</reference>
<comment type="caution">
    <text evidence="2">The sequence shown here is derived from an EMBL/GenBank/DDBJ whole genome shotgun (WGS) entry which is preliminary data.</text>
</comment>
<proteinExistence type="predicted"/>
<feature type="domain" description="Extradiol ring-cleavage dioxygenase class III enzyme subunit B" evidence="1">
    <location>
        <begin position="74"/>
        <end position="304"/>
    </location>
</feature>
<dbReference type="Proteomes" id="UP000662703">
    <property type="component" value="Unassembled WGS sequence"/>
</dbReference>
<dbReference type="Gene3D" id="3.40.830.10">
    <property type="entry name" value="LigB-like"/>
    <property type="match status" value="1"/>
</dbReference>